<dbReference type="PIRSF" id="PIRSF006487">
    <property type="entry name" value="GcvT"/>
    <property type="match status" value="1"/>
</dbReference>
<dbReference type="SUPFAM" id="SSF103025">
    <property type="entry name" value="Folate-binding domain"/>
    <property type="match status" value="1"/>
</dbReference>
<dbReference type="InterPro" id="IPR057460">
    <property type="entry name" value="CAF17_C"/>
</dbReference>
<feature type="domain" description="CAF17 C-terminal" evidence="3">
    <location>
        <begin position="210"/>
        <end position="286"/>
    </location>
</feature>
<dbReference type="InterPro" id="IPR006222">
    <property type="entry name" value="GCVT_N"/>
</dbReference>
<proteinExistence type="predicted"/>
<evidence type="ECO:0000313" key="5">
    <source>
        <dbReference type="Proteomes" id="UP001209803"/>
    </source>
</evidence>
<dbReference type="Gene3D" id="3.30.1360.120">
    <property type="entry name" value="Probable tRNA modification gtpase trme, domain 1"/>
    <property type="match status" value="2"/>
</dbReference>
<name>A0ABY8F4S8_9HYPH</name>
<dbReference type="InterPro" id="IPR027266">
    <property type="entry name" value="TrmE/GcvT-like"/>
</dbReference>
<keyword evidence="5" id="KW-1185">Reference proteome</keyword>
<dbReference type="RefSeq" id="WP_265680807.1">
    <property type="nucleotide sequence ID" value="NZ_CP120863.1"/>
</dbReference>
<evidence type="ECO:0000259" key="2">
    <source>
        <dbReference type="Pfam" id="PF01571"/>
    </source>
</evidence>
<sequence>MPSATYAHLTDRSLIKVAGDEATHFLQNLVTSDIDNLGQLGAASAALLTPQGKILFDFLIYKFDDVYYVDAPSAVATDLLKRLTFYRLRAKVDLEAVDAEIGVFAVWGNGKAADKGLLSVNDPRLEALGQRVVGQIDQLSQTLDGVAADLSAYDAHRIAHGVPEGLKDYDYSDIFPHDADLDQLNGVSFTKGCYVGQEVVSRVQHRGTARKRFVKVESSSALFDKGTDLTAAGKNVGTLGSTAVGQNGSVGLALIRLDKVAQAKDNGNPLLCGDVEVDVILPDWAKFTWPETSAAD</sequence>
<dbReference type="Proteomes" id="UP001209803">
    <property type="component" value="Chromosome"/>
</dbReference>
<reference evidence="4 5" key="1">
    <citation type="submission" date="2023-03" db="EMBL/GenBank/DDBJ databases">
        <title>Roseibium porphyridii sp. nov. and Roseibium rhodosorbium sp. nov. isolated from marine algae, Porphyridium cruentum and Rhodosorus marinus, respectively.</title>
        <authorList>
            <person name="Lee M.W."/>
            <person name="Choi B.J."/>
            <person name="Lee J.K."/>
            <person name="Choi D.G."/>
            <person name="Baek J.H."/>
            <person name="Bayburt H."/>
            <person name="Kim J.M."/>
            <person name="Han D.M."/>
            <person name="Kim K.H."/>
            <person name="Jeon C.O."/>
        </authorList>
    </citation>
    <scope>NUCLEOTIDE SEQUENCE [LARGE SCALE GENOMIC DNA]</scope>
    <source>
        <strain evidence="4 5">KMA01</strain>
    </source>
</reference>
<dbReference type="InterPro" id="IPR017703">
    <property type="entry name" value="YgfZ/GCV_T_CS"/>
</dbReference>
<evidence type="ECO:0000259" key="3">
    <source>
        <dbReference type="Pfam" id="PF25455"/>
    </source>
</evidence>
<keyword evidence="1" id="KW-0809">Transit peptide</keyword>
<dbReference type="NCBIfam" id="TIGR03317">
    <property type="entry name" value="ygfZ_signature"/>
    <property type="match status" value="1"/>
</dbReference>
<evidence type="ECO:0000313" key="4">
    <source>
        <dbReference type="EMBL" id="WFE88860.1"/>
    </source>
</evidence>
<gene>
    <name evidence="4" type="ORF">K1718_22275</name>
</gene>
<feature type="domain" description="GCVT N-terminal" evidence="2">
    <location>
        <begin position="15"/>
        <end position="108"/>
    </location>
</feature>
<accession>A0ABY8F4S8</accession>
<dbReference type="Pfam" id="PF01571">
    <property type="entry name" value="GCV_T"/>
    <property type="match status" value="1"/>
</dbReference>
<organism evidence="4 5">
    <name type="scientific">Roseibium porphyridii</name>
    <dbReference type="NCBI Taxonomy" id="2866279"/>
    <lineage>
        <taxon>Bacteria</taxon>
        <taxon>Pseudomonadati</taxon>
        <taxon>Pseudomonadota</taxon>
        <taxon>Alphaproteobacteria</taxon>
        <taxon>Hyphomicrobiales</taxon>
        <taxon>Stappiaceae</taxon>
        <taxon>Roseibium</taxon>
    </lineage>
</organism>
<evidence type="ECO:0000256" key="1">
    <source>
        <dbReference type="ARBA" id="ARBA00022946"/>
    </source>
</evidence>
<dbReference type="EMBL" id="CP120863">
    <property type="protein sequence ID" value="WFE88860.1"/>
    <property type="molecule type" value="Genomic_DNA"/>
</dbReference>
<dbReference type="Pfam" id="PF25455">
    <property type="entry name" value="Beta-barrel_CAF17_C"/>
    <property type="match status" value="1"/>
</dbReference>
<dbReference type="PANTHER" id="PTHR22602">
    <property type="entry name" value="TRANSFERASE CAF17, MITOCHONDRIAL-RELATED"/>
    <property type="match status" value="1"/>
</dbReference>
<dbReference type="InterPro" id="IPR045179">
    <property type="entry name" value="YgfZ/GcvT"/>
</dbReference>
<dbReference type="PANTHER" id="PTHR22602:SF0">
    <property type="entry name" value="TRANSFERASE CAF17, MITOCHONDRIAL-RELATED"/>
    <property type="match status" value="1"/>
</dbReference>
<protein>
    <submittedName>
        <fullName evidence="4">Folate-binding protein YgfZ</fullName>
    </submittedName>
</protein>